<accession>A0A7S3UC18</accession>
<evidence type="ECO:0000313" key="8">
    <source>
        <dbReference type="EMBL" id="CAE0607271.1"/>
    </source>
</evidence>
<dbReference type="PANTHER" id="PTHR12570">
    <property type="match status" value="1"/>
</dbReference>
<feature type="transmembrane region" description="Helical" evidence="7">
    <location>
        <begin position="103"/>
        <end position="123"/>
    </location>
</feature>
<keyword evidence="5 7" id="KW-0472">Membrane</keyword>
<feature type="transmembrane region" description="Helical" evidence="7">
    <location>
        <begin position="7"/>
        <end position="24"/>
    </location>
</feature>
<comment type="function">
    <text evidence="6 7">Acts as a Mg(2+) transporter. Can also transport other divalent cations such as Fe(2+), Sr(2+), Ba(2+), Mn(2+) and Co(2+) but to a much less extent than Mg(2+).</text>
</comment>
<reference evidence="8" key="1">
    <citation type="submission" date="2021-01" db="EMBL/GenBank/DDBJ databases">
        <authorList>
            <person name="Corre E."/>
            <person name="Pelletier E."/>
            <person name="Niang G."/>
            <person name="Scheremetjew M."/>
            <person name="Finn R."/>
            <person name="Kale V."/>
            <person name="Holt S."/>
            <person name="Cochrane G."/>
            <person name="Meng A."/>
            <person name="Brown T."/>
            <person name="Cohen L."/>
        </authorList>
    </citation>
    <scope>NUCLEOTIDE SEQUENCE</scope>
    <source>
        <strain evidence="8">CCMP1897</strain>
    </source>
</reference>
<dbReference type="InterPro" id="IPR008521">
    <property type="entry name" value="Mg_trans_NIPA"/>
</dbReference>
<feature type="transmembrane region" description="Helical" evidence="7">
    <location>
        <begin position="244"/>
        <end position="261"/>
    </location>
</feature>
<evidence type="ECO:0000256" key="6">
    <source>
        <dbReference type="ARBA" id="ARBA00025284"/>
    </source>
</evidence>
<keyword evidence="3 7" id="KW-0812">Transmembrane</keyword>
<protein>
    <recommendedName>
        <fullName evidence="7">Probable magnesium transporter</fullName>
    </recommendedName>
</protein>
<feature type="transmembrane region" description="Helical" evidence="7">
    <location>
        <begin position="172"/>
        <end position="194"/>
    </location>
</feature>
<keyword evidence="7" id="KW-1003">Cell membrane</keyword>
<dbReference type="EMBL" id="HBIS01001249">
    <property type="protein sequence ID" value="CAE0607271.1"/>
    <property type="molecule type" value="Transcribed_RNA"/>
</dbReference>
<feature type="transmembrane region" description="Helical" evidence="7">
    <location>
        <begin position="273"/>
        <end position="291"/>
    </location>
</feature>
<dbReference type="Pfam" id="PF05653">
    <property type="entry name" value="Mg_trans_NIPA"/>
    <property type="match status" value="1"/>
</dbReference>
<gene>
    <name evidence="8" type="ORF">PSAL00342_LOCUS1088</name>
</gene>
<dbReference type="PANTHER" id="PTHR12570:SF91">
    <property type="entry name" value="MAGNESIUM TRANSPORTER-RELATED"/>
    <property type="match status" value="1"/>
</dbReference>
<dbReference type="GO" id="GO:0015095">
    <property type="term" value="F:magnesium ion transmembrane transporter activity"/>
    <property type="evidence" value="ECO:0007669"/>
    <property type="project" value="UniProtKB-UniRule"/>
</dbReference>
<feature type="transmembrane region" description="Helical" evidence="7">
    <location>
        <begin position="144"/>
        <end position="166"/>
    </location>
</feature>
<evidence type="ECO:0000256" key="2">
    <source>
        <dbReference type="ARBA" id="ARBA00007001"/>
    </source>
</evidence>
<dbReference type="SUPFAM" id="SSF103481">
    <property type="entry name" value="Multidrug resistance efflux transporter EmrE"/>
    <property type="match status" value="1"/>
</dbReference>
<proteinExistence type="inferred from homology"/>
<evidence type="ECO:0000256" key="3">
    <source>
        <dbReference type="ARBA" id="ARBA00022692"/>
    </source>
</evidence>
<sequence length="324" mass="35148">MRDDEKGLLLAVSSSAFIGASFVVKKKGLRLAGSTGLRAGSGGYSYLVEPLWWVGMLTMVLGEAANFAAYAFAPATLVTPLGALSILVTAVLAHFFLKERLNIFGWVGCILCIVGSTTIVVNAPEERMVQSVQELWSLALQPEFVVYALSTIAMVLFLIFYVAPLLGATNMLVYIGICSLVGSLSVMSCKVLGIALKLTFNGNNQFVYPQTYFSLAVVAVSVITQMNYLNKALDLFNTALVTPFYYVLFTMATVLASVIMFKDWEQQTGPQIVSVMCGFTTILCGTFMLHATKEVDLPNLNSWSSLLHLPRGSGSVQRIDLAKL</sequence>
<keyword evidence="7" id="KW-0813">Transport</keyword>
<organism evidence="8">
    <name type="scientific">Picocystis salinarum</name>
    <dbReference type="NCBI Taxonomy" id="88271"/>
    <lineage>
        <taxon>Eukaryota</taxon>
        <taxon>Viridiplantae</taxon>
        <taxon>Chlorophyta</taxon>
        <taxon>Picocystophyceae</taxon>
        <taxon>Picocystales</taxon>
        <taxon>Picocystaceae</taxon>
        <taxon>Picocystis</taxon>
    </lineage>
</organism>
<feature type="transmembrane region" description="Helical" evidence="7">
    <location>
        <begin position="77"/>
        <end position="97"/>
    </location>
</feature>
<dbReference type="AlphaFoldDB" id="A0A7S3UC18"/>
<name>A0A7S3UC18_9CHLO</name>
<keyword evidence="7" id="KW-0460">Magnesium</keyword>
<keyword evidence="7" id="KW-0967">Endosome</keyword>
<evidence type="ECO:0000256" key="5">
    <source>
        <dbReference type="ARBA" id="ARBA00023136"/>
    </source>
</evidence>
<comment type="subunit">
    <text evidence="7">Homodimer.</text>
</comment>
<evidence type="ECO:0000256" key="1">
    <source>
        <dbReference type="ARBA" id="ARBA00004141"/>
    </source>
</evidence>
<keyword evidence="4 7" id="KW-1133">Transmembrane helix</keyword>
<evidence type="ECO:0000256" key="4">
    <source>
        <dbReference type="ARBA" id="ARBA00022989"/>
    </source>
</evidence>
<comment type="similarity">
    <text evidence="2 7">Belongs to the NIPA (TC 2.A.7) family.</text>
</comment>
<keyword evidence="7" id="KW-0406">Ion transport</keyword>
<dbReference type="GO" id="GO:0005886">
    <property type="term" value="C:plasma membrane"/>
    <property type="evidence" value="ECO:0007669"/>
    <property type="project" value="UniProtKB-SubCell"/>
</dbReference>
<dbReference type="Gene3D" id="1.10.3730.20">
    <property type="match status" value="1"/>
</dbReference>
<dbReference type="GO" id="GO:0005769">
    <property type="term" value="C:early endosome"/>
    <property type="evidence" value="ECO:0007669"/>
    <property type="project" value="UniProtKB-SubCell"/>
</dbReference>
<feature type="transmembrane region" description="Helical" evidence="7">
    <location>
        <begin position="206"/>
        <end position="224"/>
    </location>
</feature>
<evidence type="ECO:0000256" key="7">
    <source>
        <dbReference type="RuleBase" id="RU363078"/>
    </source>
</evidence>
<feature type="transmembrane region" description="Helical" evidence="7">
    <location>
        <begin position="51"/>
        <end position="70"/>
    </location>
</feature>
<dbReference type="InterPro" id="IPR037185">
    <property type="entry name" value="EmrE-like"/>
</dbReference>
<comment type="subcellular location">
    <subcellularLocation>
        <location evidence="7">Cell membrane</location>
        <topology evidence="7">Multi-pass membrane protein</topology>
    </subcellularLocation>
    <subcellularLocation>
        <location evidence="7">Early endosome</location>
    </subcellularLocation>
    <subcellularLocation>
        <location evidence="1">Membrane</location>
        <topology evidence="1">Multi-pass membrane protein</topology>
    </subcellularLocation>
</comment>